<dbReference type="EMBL" id="JBHSOF010000042">
    <property type="protein sequence ID" value="MFC5666631.1"/>
    <property type="molecule type" value="Genomic_DNA"/>
</dbReference>
<name>A0ABW0XDR9_9ACTN</name>
<dbReference type="InterPro" id="IPR001387">
    <property type="entry name" value="Cro/C1-type_HTH"/>
</dbReference>
<dbReference type="Proteomes" id="UP001595975">
    <property type="component" value="Unassembled WGS sequence"/>
</dbReference>
<dbReference type="PROSITE" id="PS50943">
    <property type="entry name" value="HTH_CROC1"/>
    <property type="match status" value="1"/>
</dbReference>
<keyword evidence="3" id="KW-1185">Reference proteome</keyword>
<comment type="caution">
    <text evidence="2">The sequence shown here is derived from an EMBL/GenBank/DDBJ whole genome shotgun (WGS) entry which is preliminary data.</text>
</comment>
<proteinExistence type="predicted"/>
<dbReference type="Pfam" id="PF13560">
    <property type="entry name" value="HTH_31"/>
    <property type="match status" value="1"/>
</dbReference>
<reference evidence="3" key="1">
    <citation type="journal article" date="2019" name="Int. J. Syst. Evol. Microbiol.">
        <title>The Global Catalogue of Microorganisms (GCM) 10K type strain sequencing project: providing services to taxonomists for standard genome sequencing and annotation.</title>
        <authorList>
            <consortium name="The Broad Institute Genomics Platform"/>
            <consortium name="The Broad Institute Genome Sequencing Center for Infectious Disease"/>
            <person name="Wu L."/>
            <person name="Ma J."/>
        </authorList>
    </citation>
    <scope>NUCLEOTIDE SEQUENCE [LARGE SCALE GENOMIC DNA]</scope>
    <source>
        <strain evidence="3">CGMCC 4.1437</strain>
    </source>
</reference>
<evidence type="ECO:0000313" key="3">
    <source>
        <dbReference type="Proteomes" id="UP001595975"/>
    </source>
</evidence>
<dbReference type="Gene3D" id="1.10.260.40">
    <property type="entry name" value="lambda repressor-like DNA-binding domains"/>
    <property type="match status" value="1"/>
</dbReference>
<feature type="domain" description="HTH cro/C1-type" evidence="1">
    <location>
        <begin position="20"/>
        <end position="57"/>
    </location>
</feature>
<evidence type="ECO:0000313" key="2">
    <source>
        <dbReference type="EMBL" id="MFC5666631.1"/>
    </source>
</evidence>
<evidence type="ECO:0000259" key="1">
    <source>
        <dbReference type="PROSITE" id="PS50943"/>
    </source>
</evidence>
<dbReference type="InterPro" id="IPR043917">
    <property type="entry name" value="DUF5753"/>
</dbReference>
<organism evidence="2 3">
    <name type="scientific">Kitasatospora misakiensis</name>
    <dbReference type="NCBI Taxonomy" id="67330"/>
    <lineage>
        <taxon>Bacteria</taxon>
        <taxon>Bacillati</taxon>
        <taxon>Actinomycetota</taxon>
        <taxon>Actinomycetes</taxon>
        <taxon>Kitasatosporales</taxon>
        <taxon>Streptomycetaceae</taxon>
        <taxon>Kitasatospora</taxon>
    </lineage>
</organism>
<gene>
    <name evidence="2" type="ORF">ACFP3U_27155</name>
</gene>
<dbReference type="Pfam" id="PF19054">
    <property type="entry name" value="DUF5753"/>
    <property type="match status" value="1"/>
</dbReference>
<sequence>MRRTELDPTSSPAAAFGVQLRRSREAKRLTQVQLGKLIGYSDTLVSSIERGTRNPTLPFATQSDHALDTGGTLELMFWNISNTSLLEGFSEYAAQEAKAVEIRHFELGVVPGLLQTREYAAAFASAAVRRGKITQEQADDRINFLLTRQKLLDRKPAPWLHFVLDEGCLHRPVGGPEVMRRQLRHLAELASRPNITIQIAPYSLAEELPFTMVVTLLTMADRSVLSYSECQMRGFLVRQSETARSLERDYHQLTVEALPKAASLEMIRQA</sequence>
<dbReference type="SMART" id="SM00530">
    <property type="entry name" value="HTH_XRE"/>
    <property type="match status" value="1"/>
</dbReference>
<dbReference type="SUPFAM" id="SSF47413">
    <property type="entry name" value="lambda repressor-like DNA-binding domains"/>
    <property type="match status" value="1"/>
</dbReference>
<accession>A0ABW0XDR9</accession>
<dbReference type="CDD" id="cd00093">
    <property type="entry name" value="HTH_XRE"/>
    <property type="match status" value="1"/>
</dbReference>
<protein>
    <submittedName>
        <fullName evidence="2">Scr1 family TA system antitoxin-like transcriptional regulator</fullName>
    </submittedName>
</protein>
<dbReference type="InterPro" id="IPR010982">
    <property type="entry name" value="Lambda_DNA-bd_dom_sf"/>
</dbReference>
<dbReference type="RefSeq" id="WP_380228325.1">
    <property type="nucleotide sequence ID" value="NZ_JBHSOF010000042.1"/>
</dbReference>